<accession>A0ABT0HHV4</accession>
<comment type="caution">
    <text evidence="1">The sequence shown here is derived from an EMBL/GenBank/DDBJ whole genome shotgun (WGS) entry which is preliminary data.</text>
</comment>
<dbReference type="EMBL" id="JALPRF010000001">
    <property type="protein sequence ID" value="MCK8491746.1"/>
    <property type="molecule type" value="Genomic_DNA"/>
</dbReference>
<name>A0ABT0HHV4_9BACT</name>
<dbReference type="Pfam" id="PF10677">
    <property type="entry name" value="DUF2490"/>
    <property type="match status" value="1"/>
</dbReference>
<dbReference type="RefSeq" id="WP_248476359.1">
    <property type="nucleotide sequence ID" value="NZ_JALPRF010000001.1"/>
</dbReference>
<reference evidence="1 2" key="1">
    <citation type="submission" date="2022-04" db="EMBL/GenBank/DDBJ databases">
        <title>Spirosoma sp. strain RP8 genome sequencing and assembly.</title>
        <authorList>
            <person name="Jung Y."/>
        </authorList>
    </citation>
    <scope>NUCLEOTIDE SEQUENCE [LARGE SCALE GENOMIC DNA]</scope>
    <source>
        <strain evidence="1 2">RP8</strain>
    </source>
</reference>
<dbReference type="InterPro" id="IPR019619">
    <property type="entry name" value="DUF2490"/>
</dbReference>
<dbReference type="Proteomes" id="UP001202180">
    <property type="component" value="Unassembled WGS sequence"/>
</dbReference>
<proteinExistence type="predicted"/>
<sequence>MKHLLLTGLVGLAGTLTCLGQASRLKDANTLCWFVYAGDHQIAKKWAIHTEFQGRRVDWVQQPQQLLSRLGFVRTLTERVELSGGYTYFQSYRYGNYPEVMGRVEPENRLYEDISLKDQLGSLGLTHRLRLEQRWLGSRDQSGQGAVQEWEYQNRIRYQLSLEFPLQGKTIEDKEWYLNAFDELFIGFGRNVNDNVFNQNRLSSGLGYQFTNNAKLELNYLYQIRQHADPDPASSRSVVELNSGIWVNVLYNLDFTKKQ</sequence>
<evidence type="ECO:0000313" key="2">
    <source>
        <dbReference type="Proteomes" id="UP001202180"/>
    </source>
</evidence>
<gene>
    <name evidence="1" type="ORF">M0L20_07770</name>
</gene>
<protein>
    <submittedName>
        <fullName evidence="1">DUF2490 domain-containing protein</fullName>
    </submittedName>
</protein>
<organism evidence="1 2">
    <name type="scientific">Spirosoma liriopis</name>
    <dbReference type="NCBI Taxonomy" id="2937440"/>
    <lineage>
        <taxon>Bacteria</taxon>
        <taxon>Pseudomonadati</taxon>
        <taxon>Bacteroidota</taxon>
        <taxon>Cytophagia</taxon>
        <taxon>Cytophagales</taxon>
        <taxon>Cytophagaceae</taxon>
        <taxon>Spirosoma</taxon>
    </lineage>
</organism>
<keyword evidence="2" id="KW-1185">Reference proteome</keyword>
<evidence type="ECO:0000313" key="1">
    <source>
        <dbReference type="EMBL" id="MCK8491746.1"/>
    </source>
</evidence>